<comment type="subcellular location">
    <subcellularLocation>
        <location evidence="1">Membrane</location>
        <topology evidence="1">Multi-pass membrane protein</topology>
    </subcellularLocation>
</comment>
<evidence type="ECO:0000256" key="6">
    <source>
        <dbReference type="ARBA" id="ARBA00023136"/>
    </source>
</evidence>
<accession>A0A443PM35</accession>
<keyword evidence="6 7" id="KW-0472">Membrane</keyword>
<evidence type="ECO:0000313" key="10">
    <source>
        <dbReference type="Proteomes" id="UP000283530"/>
    </source>
</evidence>
<dbReference type="Pfam" id="PF00168">
    <property type="entry name" value="C2"/>
    <property type="match status" value="1"/>
</dbReference>
<dbReference type="EMBL" id="QPKB01000009">
    <property type="protein sequence ID" value="RWR91809.1"/>
    <property type="molecule type" value="Genomic_DNA"/>
</dbReference>
<evidence type="ECO:0000256" key="2">
    <source>
        <dbReference type="ARBA" id="ARBA00007923"/>
    </source>
</evidence>
<dbReference type="PROSITE" id="PS50004">
    <property type="entry name" value="C2"/>
    <property type="match status" value="1"/>
</dbReference>
<dbReference type="InterPro" id="IPR047259">
    <property type="entry name" value="QUIRKY-like"/>
</dbReference>
<dbReference type="Proteomes" id="UP000283530">
    <property type="component" value="Unassembled WGS sequence"/>
</dbReference>
<feature type="transmembrane region" description="Helical" evidence="7">
    <location>
        <begin position="223"/>
        <end position="249"/>
    </location>
</feature>
<dbReference type="InterPro" id="IPR013583">
    <property type="entry name" value="MCTP_C"/>
</dbReference>
<dbReference type="CDD" id="cd08379">
    <property type="entry name" value="C2D_MCTP_PRT_plant"/>
    <property type="match status" value="1"/>
</dbReference>
<dbReference type="Gene3D" id="2.60.40.150">
    <property type="entry name" value="C2 domain"/>
    <property type="match status" value="1"/>
</dbReference>
<dbReference type="AlphaFoldDB" id="A0A443PM35"/>
<evidence type="ECO:0000256" key="5">
    <source>
        <dbReference type="ARBA" id="ARBA00022989"/>
    </source>
</evidence>
<dbReference type="InterPro" id="IPR047255">
    <property type="entry name" value="C2D_MCTP_PRT_plant"/>
</dbReference>
<comment type="caution">
    <text evidence="9">The sequence shown here is derived from an EMBL/GenBank/DDBJ whole genome shotgun (WGS) entry which is preliminary data.</text>
</comment>
<dbReference type="GO" id="GO:0016020">
    <property type="term" value="C:membrane"/>
    <property type="evidence" value="ECO:0007669"/>
    <property type="project" value="UniProtKB-SubCell"/>
</dbReference>
<dbReference type="PANTHER" id="PTHR31425">
    <property type="entry name" value="PHOSPHORIBOSYLANTHRANILATE TRANSFERASE ISOFORM 1"/>
    <property type="match status" value="1"/>
</dbReference>
<evidence type="ECO:0000256" key="1">
    <source>
        <dbReference type="ARBA" id="ARBA00004141"/>
    </source>
</evidence>
<evidence type="ECO:0000256" key="3">
    <source>
        <dbReference type="ARBA" id="ARBA00022692"/>
    </source>
</evidence>
<comment type="similarity">
    <text evidence="2">Belongs to the MCTP family.</text>
</comment>
<keyword evidence="5 7" id="KW-1133">Transmembrane helix</keyword>
<proteinExistence type="inferred from homology"/>
<dbReference type="SUPFAM" id="SSF49562">
    <property type="entry name" value="C2 domain (Calcium/lipid-binding domain, CaLB)"/>
    <property type="match status" value="1"/>
</dbReference>
<reference evidence="9 10" key="1">
    <citation type="journal article" date="2019" name="Nat. Plants">
        <title>Stout camphor tree genome fills gaps in understanding of flowering plant genome evolution.</title>
        <authorList>
            <person name="Chaw S.M."/>
            <person name="Liu Y.C."/>
            <person name="Wu Y.W."/>
            <person name="Wang H.Y."/>
            <person name="Lin C.I."/>
            <person name="Wu C.S."/>
            <person name="Ke H.M."/>
            <person name="Chang L.Y."/>
            <person name="Hsu C.Y."/>
            <person name="Yang H.T."/>
            <person name="Sudianto E."/>
            <person name="Hsu M.H."/>
            <person name="Wu K.P."/>
            <person name="Wang L.N."/>
            <person name="Leebens-Mack J.H."/>
            <person name="Tsai I.J."/>
        </authorList>
    </citation>
    <scope>NUCLEOTIDE SEQUENCE [LARGE SCALE GENOMIC DNA]</scope>
    <source>
        <strain evidence="10">cv. Chaw 1501</strain>
        <tissue evidence="9">Young leaves</tissue>
    </source>
</reference>
<keyword evidence="4" id="KW-0677">Repeat</keyword>
<gene>
    <name evidence="9" type="ORF">CKAN_02098300</name>
</gene>
<evidence type="ECO:0000256" key="7">
    <source>
        <dbReference type="SAM" id="Phobius"/>
    </source>
</evidence>
<dbReference type="PANTHER" id="PTHR31425:SF32">
    <property type="entry name" value="MULTIPLE C2 DOMAIN AND TRANSMEMBRANE REGION PROTEIN 9"/>
    <property type="match status" value="1"/>
</dbReference>
<evidence type="ECO:0000259" key="8">
    <source>
        <dbReference type="PROSITE" id="PS50004"/>
    </source>
</evidence>
<dbReference type="OrthoDB" id="67700at2759"/>
<keyword evidence="3 7" id="KW-0812">Transmembrane</keyword>
<dbReference type="InterPro" id="IPR035892">
    <property type="entry name" value="C2_domain_sf"/>
</dbReference>
<evidence type="ECO:0000313" key="9">
    <source>
        <dbReference type="EMBL" id="RWR91809.1"/>
    </source>
</evidence>
<dbReference type="InterPro" id="IPR000008">
    <property type="entry name" value="C2_dom"/>
</dbReference>
<organism evidence="9 10">
    <name type="scientific">Cinnamomum micranthum f. kanehirae</name>
    <dbReference type="NCBI Taxonomy" id="337451"/>
    <lineage>
        <taxon>Eukaryota</taxon>
        <taxon>Viridiplantae</taxon>
        <taxon>Streptophyta</taxon>
        <taxon>Embryophyta</taxon>
        <taxon>Tracheophyta</taxon>
        <taxon>Spermatophyta</taxon>
        <taxon>Magnoliopsida</taxon>
        <taxon>Magnoliidae</taxon>
        <taxon>Laurales</taxon>
        <taxon>Lauraceae</taxon>
        <taxon>Cinnamomum</taxon>
    </lineage>
</organism>
<evidence type="ECO:0000256" key="4">
    <source>
        <dbReference type="ARBA" id="ARBA00022737"/>
    </source>
</evidence>
<dbReference type="Pfam" id="PF08372">
    <property type="entry name" value="PRT_C"/>
    <property type="match status" value="1"/>
</dbReference>
<name>A0A443PM35_9MAGN</name>
<protein>
    <submittedName>
        <fullName evidence="9">FT-interacting protein 1-like protein</fullName>
    </submittedName>
</protein>
<keyword evidence="10" id="KW-1185">Reference proteome</keyword>
<feature type="transmembrane region" description="Helical" evidence="7">
    <location>
        <begin position="193"/>
        <end position="211"/>
    </location>
</feature>
<sequence>MKIRDGRGTADAFCVERYGHKWVRTRTIVNTLSTNFNEHHTWDVYDPATVLTVGLFDNSQLHRSNTSNKDMNIGKVRIRLSTLAPGRLYTLSYPLLVLHPSGVKKMGELHLAVKFSCTSLVKMMFLYSRPLLPKMHFIRPLTVLQQDLLRCLALNIMAAWLSRAEPPRRKEVIEYMSDVEWYKWSMRRAKANFFRLAAVFSVLFTLAEWFGDVRTWKNPATTVLIHVLLVMLVCFHQLILPALLLFIFLRGIRNYWYRPCYPPFVNMRLSHTEAVDPDELSEEFDTYPMSASLEFVLLRYDRPRSVAGKIQTIVGDVATQGE</sequence>
<feature type="domain" description="C2" evidence="8">
    <location>
        <begin position="1"/>
        <end position="93"/>
    </location>
</feature>
<dbReference type="STRING" id="337451.A0A443PM35"/>